<feature type="compositionally biased region" description="Basic and acidic residues" evidence="2">
    <location>
        <begin position="76"/>
        <end position="102"/>
    </location>
</feature>
<gene>
    <name evidence="3" type="ORF">ACFSUB_01875</name>
</gene>
<reference evidence="4" key="1">
    <citation type="journal article" date="2019" name="Int. J. Syst. Evol. Microbiol.">
        <title>The Global Catalogue of Microorganisms (GCM) 10K type strain sequencing project: providing services to taxonomists for standard genome sequencing and annotation.</title>
        <authorList>
            <consortium name="The Broad Institute Genomics Platform"/>
            <consortium name="The Broad Institute Genome Sequencing Center for Infectious Disease"/>
            <person name="Wu L."/>
            <person name="Ma J."/>
        </authorList>
    </citation>
    <scope>NUCLEOTIDE SEQUENCE [LARGE SCALE GENOMIC DNA]</scope>
    <source>
        <strain evidence="4">KCTC 33792</strain>
    </source>
</reference>
<sequence length="262" mass="31432">MFDGIRNPKVEHQDYVSGEVTTWYMTEEQMKEKWGERLEATEENYNTLKEKGLLDKDIAERFAIKPPILSQKKKQWREERWAREDAEKEDPVAEKVDEREVESVDETAEGSTDDTDWVQRYEDMKKERDEWMEKHESTVQDYDLLNQEFSDMEVRALQAEDELERYKEAAEGQTEVFNRTGQAYKELEKERDEWKREAEAKDKLYTDALTDYALVAEERKKELTFRQALEEKVEYYENGNASRMQKENDNFRQIIRSMAEVI</sequence>
<dbReference type="Proteomes" id="UP001597520">
    <property type="component" value="Unassembled WGS sequence"/>
</dbReference>
<evidence type="ECO:0000256" key="1">
    <source>
        <dbReference type="SAM" id="Coils"/>
    </source>
</evidence>
<organism evidence="3 4">
    <name type="scientific">Salibacterium lacus</name>
    <dbReference type="NCBI Taxonomy" id="1898109"/>
    <lineage>
        <taxon>Bacteria</taxon>
        <taxon>Bacillati</taxon>
        <taxon>Bacillota</taxon>
        <taxon>Bacilli</taxon>
        <taxon>Bacillales</taxon>
        <taxon>Bacillaceae</taxon>
    </lineage>
</organism>
<comment type="caution">
    <text evidence="3">The sequence shown here is derived from an EMBL/GenBank/DDBJ whole genome shotgun (WGS) entry which is preliminary data.</text>
</comment>
<evidence type="ECO:0000313" key="4">
    <source>
        <dbReference type="Proteomes" id="UP001597520"/>
    </source>
</evidence>
<feature type="compositionally biased region" description="Acidic residues" evidence="2">
    <location>
        <begin position="103"/>
        <end position="116"/>
    </location>
</feature>
<feature type="coiled-coil region" evidence="1">
    <location>
        <begin position="142"/>
        <end position="204"/>
    </location>
</feature>
<protein>
    <submittedName>
        <fullName evidence="3">Uncharacterized protein</fullName>
    </submittedName>
</protein>
<name>A0ABW5SWX0_9BACI</name>
<dbReference type="EMBL" id="JBHUML010000002">
    <property type="protein sequence ID" value="MFD2704201.1"/>
    <property type="molecule type" value="Genomic_DNA"/>
</dbReference>
<evidence type="ECO:0000256" key="2">
    <source>
        <dbReference type="SAM" id="MobiDB-lite"/>
    </source>
</evidence>
<proteinExistence type="predicted"/>
<keyword evidence="1" id="KW-0175">Coiled coil</keyword>
<evidence type="ECO:0000313" key="3">
    <source>
        <dbReference type="EMBL" id="MFD2704201.1"/>
    </source>
</evidence>
<accession>A0ABW5SWX0</accession>
<dbReference type="RefSeq" id="WP_380711489.1">
    <property type="nucleotide sequence ID" value="NZ_JBHUML010000002.1"/>
</dbReference>
<keyword evidence="4" id="KW-1185">Reference proteome</keyword>
<feature type="region of interest" description="Disordered" evidence="2">
    <location>
        <begin position="72"/>
        <end position="116"/>
    </location>
</feature>